<reference evidence="3" key="1">
    <citation type="journal article" date="2019" name="Int. J. Syst. Evol. Microbiol.">
        <title>The Global Catalogue of Microorganisms (GCM) 10K type strain sequencing project: providing services to taxonomists for standard genome sequencing and annotation.</title>
        <authorList>
            <consortium name="The Broad Institute Genomics Platform"/>
            <consortium name="The Broad Institute Genome Sequencing Center for Infectious Disease"/>
            <person name="Wu L."/>
            <person name="Ma J."/>
        </authorList>
    </citation>
    <scope>NUCLEOTIDE SEQUENCE [LARGE SCALE GENOMIC DNA]</scope>
    <source>
        <strain evidence="3">CCM 8925</strain>
    </source>
</reference>
<accession>A0ABW3EIQ2</accession>
<name>A0ABW3EIQ2_9LACO</name>
<dbReference type="RefSeq" id="WP_137638716.1">
    <property type="nucleotide sequence ID" value="NZ_BJDN01000036.1"/>
</dbReference>
<organism evidence="2 3">
    <name type="scientific">Loigolactobacillus binensis</name>
    <dbReference type="NCBI Taxonomy" id="2559922"/>
    <lineage>
        <taxon>Bacteria</taxon>
        <taxon>Bacillati</taxon>
        <taxon>Bacillota</taxon>
        <taxon>Bacilli</taxon>
        <taxon>Lactobacillales</taxon>
        <taxon>Lactobacillaceae</taxon>
        <taxon>Loigolactobacillus</taxon>
    </lineage>
</organism>
<evidence type="ECO:0000313" key="2">
    <source>
        <dbReference type="EMBL" id="MFD0898739.1"/>
    </source>
</evidence>
<evidence type="ECO:0000313" key="3">
    <source>
        <dbReference type="Proteomes" id="UP001597104"/>
    </source>
</evidence>
<keyword evidence="1" id="KW-0732">Signal</keyword>
<evidence type="ECO:0000256" key="1">
    <source>
        <dbReference type="SAM" id="SignalP"/>
    </source>
</evidence>
<dbReference type="PROSITE" id="PS51257">
    <property type="entry name" value="PROKAR_LIPOPROTEIN"/>
    <property type="match status" value="1"/>
</dbReference>
<protein>
    <recommendedName>
        <fullName evidence="4">PepSY domain-containing protein</fullName>
    </recommendedName>
</protein>
<evidence type="ECO:0008006" key="4">
    <source>
        <dbReference type="Google" id="ProtNLM"/>
    </source>
</evidence>
<feature type="chain" id="PRO_5046597062" description="PepSY domain-containing protein" evidence="1">
    <location>
        <begin position="23"/>
        <end position="189"/>
    </location>
</feature>
<gene>
    <name evidence="2" type="ORF">ACFQZ7_13535</name>
</gene>
<feature type="signal peptide" evidence="1">
    <location>
        <begin position="1"/>
        <end position="22"/>
    </location>
</feature>
<dbReference type="Proteomes" id="UP001597104">
    <property type="component" value="Unassembled WGS sequence"/>
</dbReference>
<keyword evidence="3" id="KW-1185">Reference proteome</keyword>
<proteinExistence type="predicted"/>
<sequence>MKFKRLWPFLLLLLLLSGCGIVEPNTAKKTATPYRQDPTQGVFTAKVSAKQVAQLVHKQLPHTQLLKISLNKQGRFYQYQVQARSKKQYYRLSVNAMQPIITKQTHTQLSRTNAKREVLRLTGLKSLNAIKQVAISEINDGHIVGYTLNQQNRITSYDLLIKSRAHHTVRLRIDAKRGNILERQQVGKL</sequence>
<comment type="caution">
    <text evidence="2">The sequence shown here is derived from an EMBL/GenBank/DDBJ whole genome shotgun (WGS) entry which is preliminary data.</text>
</comment>
<dbReference type="EMBL" id="JBHTIO010000062">
    <property type="protein sequence ID" value="MFD0898739.1"/>
    <property type="molecule type" value="Genomic_DNA"/>
</dbReference>